<organism evidence="2 3">
    <name type="scientific">Triplophysa tibetana</name>
    <dbReference type="NCBI Taxonomy" id="1572043"/>
    <lineage>
        <taxon>Eukaryota</taxon>
        <taxon>Metazoa</taxon>
        <taxon>Chordata</taxon>
        <taxon>Craniata</taxon>
        <taxon>Vertebrata</taxon>
        <taxon>Euteleostomi</taxon>
        <taxon>Actinopterygii</taxon>
        <taxon>Neopterygii</taxon>
        <taxon>Teleostei</taxon>
        <taxon>Ostariophysi</taxon>
        <taxon>Cypriniformes</taxon>
        <taxon>Nemacheilidae</taxon>
        <taxon>Triplophysa</taxon>
    </lineage>
</organism>
<sequence length="254" mass="28561">MDDDIELKIIQGVQDNNNVASDVCMEVNAENGDCPDHINCASPLLTTSQAGDGSRTEVSVEAVNNETDETTLQRVKRELNEVVVWKLKVWMVILIILFLIALTVAVTLTVCAAGYDDEDEKYDRSSFVVERFFRGNFTLANNNFTSHPLTQPAESEKLLEQLKQKLTAVYNSSSALARYFSNVTISNFRDETAQFELQFIIPSENEQLVRYTLSSEMVKGVLLQHFYDQDSDAGDHLYVIPSSLSIEVCTKRTI</sequence>
<evidence type="ECO:0000313" key="3">
    <source>
        <dbReference type="Proteomes" id="UP000324632"/>
    </source>
</evidence>
<dbReference type="InterPro" id="IPR033223">
    <property type="entry name" value="TTMP"/>
</dbReference>
<evidence type="ECO:0000313" key="2">
    <source>
        <dbReference type="EMBL" id="KAA0702326.1"/>
    </source>
</evidence>
<comment type="caution">
    <text evidence="2">The sequence shown here is derived from an EMBL/GenBank/DDBJ whole genome shotgun (WGS) entry which is preliminary data.</text>
</comment>
<proteinExistence type="predicted"/>
<name>A0A5A9MZ68_9TELE</name>
<dbReference type="EMBL" id="SOYY01000025">
    <property type="protein sequence ID" value="KAA0702326.1"/>
    <property type="molecule type" value="Genomic_DNA"/>
</dbReference>
<gene>
    <name evidence="2" type="ORF">E1301_Tti017912</name>
</gene>
<protein>
    <submittedName>
        <fullName evidence="2">TPA-induced transmembrane protein</fullName>
    </submittedName>
</protein>
<accession>A0A5A9MZ68</accession>
<dbReference type="Gene3D" id="3.30.70.960">
    <property type="entry name" value="SEA domain"/>
    <property type="match status" value="1"/>
</dbReference>
<feature type="transmembrane region" description="Helical" evidence="1">
    <location>
        <begin position="89"/>
        <end position="115"/>
    </location>
</feature>
<keyword evidence="1" id="KW-0472">Membrane</keyword>
<evidence type="ECO:0000256" key="1">
    <source>
        <dbReference type="SAM" id="Phobius"/>
    </source>
</evidence>
<reference evidence="2 3" key="1">
    <citation type="journal article" date="2019" name="Mol. Ecol. Resour.">
        <title>Chromosome-level genome assembly of Triplophysa tibetana, a fish adapted to the harsh high-altitude environment of the Tibetan Plateau.</title>
        <authorList>
            <person name="Yang X."/>
            <person name="Liu H."/>
            <person name="Ma Z."/>
            <person name="Zou Y."/>
            <person name="Zou M."/>
            <person name="Mao Y."/>
            <person name="Li X."/>
            <person name="Wang H."/>
            <person name="Chen T."/>
            <person name="Wang W."/>
            <person name="Yang R."/>
        </authorList>
    </citation>
    <scope>NUCLEOTIDE SEQUENCE [LARGE SCALE GENOMIC DNA]</scope>
    <source>
        <strain evidence="2">TTIB1903HZAU</strain>
        <tissue evidence="2">Muscle</tissue>
    </source>
</reference>
<keyword evidence="1" id="KW-1133">Transmembrane helix</keyword>
<keyword evidence="3" id="KW-1185">Reference proteome</keyword>
<dbReference type="PANTHER" id="PTHR14636">
    <property type="entry name" value="TPA-INDUCED TRANSMEMBRANE PROTEIN"/>
    <property type="match status" value="1"/>
</dbReference>
<dbReference type="SUPFAM" id="SSF82671">
    <property type="entry name" value="SEA domain"/>
    <property type="match status" value="1"/>
</dbReference>
<dbReference type="Proteomes" id="UP000324632">
    <property type="component" value="Chromosome 25"/>
</dbReference>
<keyword evidence="1 2" id="KW-0812">Transmembrane</keyword>
<dbReference type="InterPro" id="IPR036364">
    <property type="entry name" value="SEA_dom_sf"/>
</dbReference>
<dbReference type="AlphaFoldDB" id="A0A5A9MZ68"/>
<dbReference type="PANTHER" id="PTHR14636:SF1">
    <property type="entry name" value="TPA-INDUCED TRANSMEMBRANE PROTEIN"/>
    <property type="match status" value="1"/>
</dbReference>